<evidence type="ECO:0000313" key="2">
    <source>
        <dbReference type="Proteomes" id="UP000196531"/>
    </source>
</evidence>
<dbReference type="PROSITE" id="PS51257">
    <property type="entry name" value="PROKAR_LIPOPROTEIN"/>
    <property type="match status" value="1"/>
</dbReference>
<evidence type="ECO:0008006" key="3">
    <source>
        <dbReference type="Google" id="ProtNLM"/>
    </source>
</evidence>
<gene>
    <name evidence="1" type="ORF">A9Q84_00135</name>
</gene>
<comment type="caution">
    <text evidence="1">The sequence shown here is derived from an EMBL/GenBank/DDBJ whole genome shotgun (WGS) entry which is preliminary data.</text>
</comment>
<dbReference type="Proteomes" id="UP000196531">
    <property type="component" value="Unassembled WGS sequence"/>
</dbReference>
<name>A0A1Y5FJS2_9BACT</name>
<evidence type="ECO:0000313" key="1">
    <source>
        <dbReference type="EMBL" id="OUS00293.1"/>
    </source>
</evidence>
<dbReference type="EMBL" id="MAAO01000001">
    <property type="protein sequence ID" value="OUS00293.1"/>
    <property type="molecule type" value="Genomic_DNA"/>
</dbReference>
<reference evidence="2" key="1">
    <citation type="journal article" date="2017" name="Proc. Natl. Acad. Sci. U.S.A.">
        <title>Simulation of Deepwater Horizon oil plume reveals substrate specialization within a complex community of hydrocarbon-degraders.</title>
        <authorList>
            <person name="Hu P."/>
            <person name="Dubinsky E.A."/>
            <person name="Probst A.J."/>
            <person name="Wang J."/>
            <person name="Sieber C.M.K."/>
            <person name="Tom L.M."/>
            <person name="Gardinali P."/>
            <person name="Banfield J.F."/>
            <person name="Atlas R.M."/>
            <person name="Andersen G.L."/>
        </authorList>
    </citation>
    <scope>NUCLEOTIDE SEQUENCE [LARGE SCALE GENOMIC DNA]</scope>
</reference>
<dbReference type="AlphaFoldDB" id="A0A1Y5FJS2"/>
<proteinExistence type="predicted"/>
<accession>A0A1Y5FJS2</accession>
<sequence>MKLVMIFLTILGIASCSTSQKSVKVSNTDVSIVELDKITGRIKSFVSPNGIKSDEYYKIGRTRLSKDEIKEDHINFKIKDYSFKLSFYKKNILKDAFYSFYIKNVKPSHSQKLIEADIFKIQDRFLYDSDSEIIDVQ</sequence>
<organism evidence="1 2">
    <name type="scientific">Halobacteriovorax marinus</name>
    <dbReference type="NCBI Taxonomy" id="97084"/>
    <lineage>
        <taxon>Bacteria</taxon>
        <taxon>Pseudomonadati</taxon>
        <taxon>Bdellovibrionota</taxon>
        <taxon>Bacteriovoracia</taxon>
        <taxon>Bacteriovoracales</taxon>
        <taxon>Halobacteriovoraceae</taxon>
        <taxon>Halobacteriovorax</taxon>
    </lineage>
</organism>
<protein>
    <recommendedName>
        <fullName evidence="3">Lipoprotein</fullName>
    </recommendedName>
</protein>